<dbReference type="EMBL" id="CAFBIY010000137">
    <property type="protein sequence ID" value="CAB4852528.1"/>
    <property type="molecule type" value="Genomic_DNA"/>
</dbReference>
<proteinExistence type="predicted"/>
<evidence type="ECO:0000313" key="1">
    <source>
        <dbReference type="EMBL" id="CAB4852528.1"/>
    </source>
</evidence>
<reference evidence="1" key="1">
    <citation type="submission" date="2020-05" db="EMBL/GenBank/DDBJ databases">
        <authorList>
            <person name="Chiriac C."/>
            <person name="Salcher M."/>
            <person name="Ghai R."/>
            <person name="Kavagutti S V."/>
        </authorList>
    </citation>
    <scope>NUCLEOTIDE SEQUENCE</scope>
</reference>
<dbReference type="AlphaFoldDB" id="A0A6J7C6X6"/>
<accession>A0A6J7C6X6</accession>
<protein>
    <submittedName>
        <fullName evidence="1">Unannotated protein</fullName>
    </submittedName>
</protein>
<gene>
    <name evidence="1" type="ORF">UFOPK3267_02142</name>
</gene>
<sequence length="99" mass="10219">MPEDVSRAICNGALPNGVSVTTPLSRMLVVTLAASSAYFCRISLAAAIHSGDRNENDMGSNLPPAAAGEGVVGRDSGRCDLCPGVNRTFSGVQIEAARR</sequence>
<organism evidence="1">
    <name type="scientific">freshwater metagenome</name>
    <dbReference type="NCBI Taxonomy" id="449393"/>
    <lineage>
        <taxon>unclassified sequences</taxon>
        <taxon>metagenomes</taxon>
        <taxon>ecological metagenomes</taxon>
    </lineage>
</organism>
<name>A0A6J7C6X6_9ZZZZ</name>